<comment type="caution">
    <text evidence="1">The sequence shown here is derived from an EMBL/GenBank/DDBJ whole genome shotgun (WGS) entry which is preliminary data.</text>
</comment>
<evidence type="ECO:0000313" key="1">
    <source>
        <dbReference type="EMBL" id="PXX10212.1"/>
    </source>
</evidence>
<reference evidence="2" key="1">
    <citation type="submission" date="2018-05" db="EMBL/GenBank/DDBJ databases">
        <authorList>
            <person name="Deangelis K."/>
            <person name="Huntemann M."/>
            <person name="Clum A."/>
            <person name="Pillay M."/>
            <person name="Palaniappan K."/>
            <person name="Varghese N."/>
            <person name="Mikhailova N."/>
            <person name="Stamatis D."/>
            <person name="Reddy T."/>
            <person name="Daum C."/>
            <person name="Shapiro N."/>
            <person name="Ivanova N."/>
            <person name="Kyrpides N."/>
            <person name="Woyke T."/>
        </authorList>
    </citation>
    <scope>NUCLEOTIDE SEQUENCE [LARGE SCALE GENOMIC DNA]</scope>
    <source>
        <strain evidence="2">GAS496</strain>
    </source>
</reference>
<dbReference type="OrthoDB" id="4627279at2"/>
<evidence type="ECO:0000313" key="2">
    <source>
        <dbReference type="Proteomes" id="UP000247781"/>
    </source>
</evidence>
<dbReference type="InterPro" id="IPR015943">
    <property type="entry name" value="WD40/YVTN_repeat-like_dom_sf"/>
</dbReference>
<dbReference type="PANTHER" id="PTHR47197:SF3">
    <property type="entry name" value="DIHYDRO-HEME D1 DEHYDROGENASE"/>
    <property type="match status" value="1"/>
</dbReference>
<accession>A0A318HJ73</accession>
<dbReference type="SUPFAM" id="SSF50969">
    <property type="entry name" value="YVTN repeat-like/Quinoprotein amine dehydrogenase"/>
    <property type="match status" value="1"/>
</dbReference>
<gene>
    <name evidence="1" type="ORF">C8E89_1046</name>
</gene>
<organism evidence="1 2">
    <name type="scientific">Mycolicibacterium moriokaense</name>
    <dbReference type="NCBI Taxonomy" id="39691"/>
    <lineage>
        <taxon>Bacteria</taxon>
        <taxon>Bacillati</taxon>
        <taxon>Actinomycetota</taxon>
        <taxon>Actinomycetes</taxon>
        <taxon>Mycobacteriales</taxon>
        <taxon>Mycobacteriaceae</taxon>
        <taxon>Mycolicibacterium</taxon>
    </lineage>
</organism>
<dbReference type="Pfam" id="PF17963">
    <property type="entry name" value="Big_9"/>
    <property type="match status" value="2"/>
</dbReference>
<keyword evidence="2" id="KW-1185">Reference proteome</keyword>
<proteinExistence type="predicted"/>
<dbReference type="NCBIfam" id="TIGR02276">
    <property type="entry name" value="beta_rpt_yvtn"/>
    <property type="match status" value="1"/>
</dbReference>
<reference evidence="1 2" key="2">
    <citation type="submission" date="2018-06" db="EMBL/GenBank/DDBJ databases">
        <title>Sequencing of bacterial isolates from soil warming experiment in Harvard Forest, Massachusetts, USA.</title>
        <authorList>
            <person name="Deangelis K.PhD."/>
        </authorList>
    </citation>
    <scope>NUCLEOTIDE SEQUENCE [LARGE SCALE GENOMIC DNA]</scope>
    <source>
        <strain evidence="1 2">GAS496</strain>
    </source>
</reference>
<dbReference type="Gene3D" id="2.130.10.10">
    <property type="entry name" value="YVTN repeat-like/Quinoprotein amine dehydrogenase"/>
    <property type="match status" value="2"/>
</dbReference>
<sequence length="701" mass="73541">MTSGSMEHAGPALIVQQIGEYDRATGAVTYQATVDEGERQLTLSFNGPRDGVVCDLGYGMFRYTPNPRVNADTDIFTVIADDGCGGSLDSTVTWVNANHVPVAVAPPTLWPPDPTTGAVTVSSNIVDPDGDWLTFALDVPYPRRGAVTIDWDGTFTYVPFPFERHDTAVGEETLGFRAVGSRGASVYITVTVPVSPRQSAIPQDVCSPVHDAHPETGVVTGTCGQAHTDYTYSVDAPAKGTVMVDAATGIWAYRPAAVARHDAVANGASMADRRDTFTITASRGKREKVAVPVSVSLVAMKSAPSYAVTAEIALGVTPAGLAISPRGDHLYVTSFFDEAAVTVIRTADNASTRIPLTFRPEGVVVGPDSRHVYVADPAGRRVAVIDTVDNTTAFVGVGDRPFHMAFLGTDLYVANNRDGTVSVIDTVDGDVVRTIEVGGHPYAVAAARGRVFVTDYGFYGGQSNHCVSVIGSEPGGVVEVLPVGYYPTAVAAAPDGRRVYVTNNEGSYTRTHPGTTTVINTRTARVIDTLAVGGCAVAVSDNGDQVYVASDTYDTTVASTLSVVDLPSGRIAAVPIHGAPNALAVSGNRVYVTDTWHSSVVQITARDTFVVDTDAANDPPTLTITRADSGVFQVSADDPDGDEVTFTATQPFCGTVSDLGDGLFQYTPATWTTGGFVDHFAITADDGHGGVVTRTVSTLTV</sequence>
<dbReference type="PANTHER" id="PTHR47197">
    <property type="entry name" value="PROTEIN NIRF"/>
    <property type="match status" value="1"/>
</dbReference>
<protein>
    <submittedName>
        <fullName evidence="1">YVTN family beta-propeller protein</fullName>
    </submittedName>
</protein>
<dbReference type="EMBL" id="QJJU01000004">
    <property type="protein sequence ID" value="PXX10212.1"/>
    <property type="molecule type" value="Genomic_DNA"/>
</dbReference>
<dbReference type="InterPro" id="IPR011964">
    <property type="entry name" value="YVTN_b-propeller_repeat"/>
</dbReference>
<dbReference type="RefSeq" id="WP_110315486.1">
    <property type="nucleotide sequence ID" value="NZ_QJJU01000004.1"/>
</dbReference>
<dbReference type="AlphaFoldDB" id="A0A318HJ73"/>
<name>A0A318HJ73_9MYCO</name>
<dbReference type="InterPro" id="IPR011044">
    <property type="entry name" value="Quino_amine_DH_bsu"/>
</dbReference>
<dbReference type="InterPro" id="IPR011048">
    <property type="entry name" value="Haem_d1_sf"/>
</dbReference>
<dbReference type="InterPro" id="IPR051200">
    <property type="entry name" value="Host-pathogen_enzymatic-act"/>
</dbReference>
<dbReference type="SUPFAM" id="SSF51004">
    <property type="entry name" value="C-terminal (heme d1) domain of cytochrome cd1-nitrite reductase"/>
    <property type="match status" value="1"/>
</dbReference>
<dbReference type="Proteomes" id="UP000247781">
    <property type="component" value="Unassembled WGS sequence"/>
</dbReference>